<dbReference type="AlphaFoldDB" id="A0A1N6SDB9"/>
<dbReference type="PROSITE" id="PS00356">
    <property type="entry name" value="HTH_LACI_1"/>
    <property type="match status" value="1"/>
</dbReference>
<dbReference type="InterPro" id="IPR010982">
    <property type="entry name" value="Lambda_DNA-bd_dom_sf"/>
</dbReference>
<evidence type="ECO:0000256" key="3">
    <source>
        <dbReference type="ARBA" id="ARBA00023163"/>
    </source>
</evidence>
<evidence type="ECO:0000313" key="5">
    <source>
        <dbReference type="EMBL" id="SIQ38966.1"/>
    </source>
</evidence>
<dbReference type="PROSITE" id="PS50932">
    <property type="entry name" value="HTH_LACI_2"/>
    <property type="match status" value="1"/>
</dbReference>
<dbReference type="OrthoDB" id="9784962at2"/>
<reference evidence="6" key="1">
    <citation type="submission" date="2017-01" db="EMBL/GenBank/DDBJ databases">
        <authorList>
            <person name="Varghese N."/>
            <person name="Submissions S."/>
        </authorList>
    </citation>
    <scope>NUCLEOTIDE SEQUENCE [LARGE SCALE GENOMIC DNA]</scope>
    <source>
        <strain evidence="6">ATCC 700103</strain>
    </source>
</reference>
<keyword evidence="1" id="KW-0805">Transcription regulation</keyword>
<evidence type="ECO:0000313" key="6">
    <source>
        <dbReference type="Proteomes" id="UP000185669"/>
    </source>
</evidence>
<keyword evidence="6" id="KW-1185">Reference proteome</keyword>
<dbReference type="SMART" id="SM00354">
    <property type="entry name" value="HTH_LACI"/>
    <property type="match status" value="1"/>
</dbReference>
<dbReference type="CDD" id="cd01392">
    <property type="entry name" value="HTH_LacI"/>
    <property type="match status" value="1"/>
</dbReference>
<dbReference type="GO" id="GO:0000976">
    <property type="term" value="F:transcription cis-regulatory region binding"/>
    <property type="evidence" value="ECO:0007669"/>
    <property type="project" value="TreeGrafter"/>
</dbReference>
<dbReference type="RefSeq" id="WP_076544037.1">
    <property type="nucleotide sequence ID" value="NZ_FTNC01000004.1"/>
</dbReference>
<dbReference type="Pfam" id="PF00356">
    <property type="entry name" value="LacI"/>
    <property type="match status" value="1"/>
</dbReference>
<gene>
    <name evidence="5" type="ORF">SAMN05421834_1044</name>
</gene>
<dbReference type="Pfam" id="PF13377">
    <property type="entry name" value="Peripla_BP_3"/>
    <property type="match status" value="1"/>
</dbReference>
<dbReference type="PANTHER" id="PTHR30146:SF109">
    <property type="entry name" value="HTH-TYPE TRANSCRIPTIONAL REGULATOR GALS"/>
    <property type="match status" value="1"/>
</dbReference>
<dbReference type="EMBL" id="FTNC01000004">
    <property type="protein sequence ID" value="SIQ38966.1"/>
    <property type="molecule type" value="Genomic_DNA"/>
</dbReference>
<dbReference type="InterPro" id="IPR000843">
    <property type="entry name" value="HTH_LacI"/>
</dbReference>
<sequence length="343" mass="38298">MVSINDVAEKANVSISTVSRVINQNANVSREKEEAVLKAVDELDYIPNGLAQGLVTKKSKSIGVLIADIANLYYSYLVKSIEKELRAAGYYAVIGNTEWDGKREKEYVRHLMQRQVDGFILASTSLTSSYLEQLLEKDIPLVVLDREIKSDKIDKIRIDDYKGGYQAAEHLLECRYNYFVHLQGADFTATAADRARGFKDCMQDNGIDHSNYKVISSSFVESEAAQDIAQFLDSNNIKDKRPGIFAANDAAAFGVLKELKKRGIKVPEQAGVVGFDNVNFAEYSSPALTTISRPIDEIGKISARTLLKRLNMNENEKITEKDITLAVKLIRRESTAKISEEKL</sequence>
<dbReference type="CDD" id="cd06291">
    <property type="entry name" value="PBP1_Qymf-like"/>
    <property type="match status" value="1"/>
</dbReference>
<dbReference type="SUPFAM" id="SSF47413">
    <property type="entry name" value="lambda repressor-like DNA-binding domains"/>
    <property type="match status" value="1"/>
</dbReference>
<organism evidence="5 6">
    <name type="scientific">Halanaerobium kushneri</name>
    <dbReference type="NCBI Taxonomy" id="56779"/>
    <lineage>
        <taxon>Bacteria</taxon>
        <taxon>Bacillati</taxon>
        <taxon>Bacillota</taxon>
        <taxon>Clostridia</taxon>
        <taxon>Halanaerobiales</taxon>
        <taxon>Halanaerobiaceae</taxon>
        <taxon>Halanaerobium</taxon>
    </lineage>
</organism>
<dbReference type="Proteomes" id="UP000185669">
    <property type="component" value="Unassembled WGS sequence"/>
</dbReference>
<keyword evidence="3" id="KW-0804">Transcription</keyword>
<evidence type="ECO:0000256" key="1">
    <source>
        <dbReference type="ARBA" id="ARBA00023015"/>
    </source>
</evidence>
<evidence type="ECO:0000256" key="2">
    <source>
        <dbReference type="ARBA" id="ARBA00023125"/>
    </source>
</evidence>
<proteinExistence type="predicted"/>
<protein>
    <submittedName>
        <fullName evidence="5">Transcriptional regulator, LacI family</fullName>
    </submittedName>
</protein>
<accession>A0A1N6SDB9</accession>
<dbReference type="InterPro" id="IPR028082">
    <property type="entry name" value="Peripla_BP_I"/>
</dbReference>
<dbReference type="PANTHER" id="PTHR30146">
    <property type="entry name" value="LACI-RELATED TRANSCRIPTIONAL REPRESSOR"/>
    <property type="match status" value="1"/>
</dbReference>
<keyword evidence="2" id="KW-0238">DNA-binding</keyword>
<evidence type="ECO:0000259" key="4">
    <source>
        <dbReference type="PROSITE" id="PS50932"/>
    </source>
</evidence>
<name>A0A1N6SDB9_9FIRM</name>
<dbReference type="Gene3D" id="1.10.260.40">
    <property type="entry name" value="lambda repressor-like DNA-binding domains"/>
    <property type="match status" value="1"/>
</dbReference>
<feature type="domain" description="HTH lacI-type" evidence="4">
    <location>
        <begin position="2"/>
        <end position="56"/>
    </location>
</feature>
<dbReference type="STRING" id="56779.SAMN05421834_1044"/>
<dbReference type="GO" id="GO:0003700">
    <property type="term" value="F:DNA-binding transcription factor activity"/>
    <property type="evidence" value="ECO:0007669"/>
    <property type="project" value="TreeGrafter"/>
</dbReference>
<dbReference type="InterPro" id="IPR046335">
    <property type="entry name" value="LacI/GalR-like_sensor"/>
</dbReference>
<dbReference type="SUPFAM" id="SSF53822">
    <property type="entry name" value="Periplasmic binding protein-like I"/>
    <property type="match status" value="1"/>
</dbReference>
<dbReference type="PRINTS" id="PR00036">
    <property type="entry name" value="HTHLACI"/>
</dbReference>
<dbReference type="Gene3D" id="3.40.50.2300">
    <property type="match status" value="2"/>
</dbReference>